<dbReference type="HOGENOM" id="CLU_028867_0_0_11"/>
<gene>
    <name evidence="7" type="ORF">SacmaDRAFT_3134</name>
</gene>
<dbReference type="GO" id="GO:0046872">
    <property type="term" value="F:metal ion binding"/>
    <property type="evidence" value="ECO:0007669"/>
    <property type="project" value="UniProtKB-KW"/>
</dbReference>
<dbReference type="Pfam" id="PF04055">
    <property type="entry name" value="Radical_SAM"/>
    <property type="match status" value="1"/>
</dbReference>
<dbReference type="PANTHER" id="PTHR43409">
    <property type="entry name" value="ANAEROBIC MAGNESIUM-PROTOPORPHYRIN IX MONOMETHYL ESTER CYCLASE-RELATED"/>
    <property type="match status" value="1"/>
</dbReference>
<dbReference type="InterPro" id="IPR006638">
    <property type="entry name" value="Elp3/MiaA/NifB-like_rSAM"/>
</dbReference>
<reference evidence="7 8" key="1">
    <citation type="journal article" date="2012" name="Stand. Genomic Sci.">
        <title>Genome sequence of the ocean sediment bacterium Saccharomonospora marina type strain (XMU15(T)).</title>
        <authorList>
            <person name="Klenk H.P."/>
            <person name="Lu M."/>
            <person name="Lucas S."/>
            <person name="Lapidus A."/>
            <person name="Copeland A."/>
            <person name="Pitluck S."/>
            <person name="Goodwin L.A."/>
            <person name="Han C."/>
            <person name="Tapia R."/>
            <person name="Brambilla E.M."/>
            <person name="Potter G."/>
            <person name="Land M."/>
            <person name="Ivanova N."/>
            <person name="Rohde M."/>
            <person name="Goker M."/>
            <person name="Detter J.C."/>
            <person name="Li W.J."/>
            <person name="Kyrpides N.C."/>
            <person name="Woyke T."/>
        </authorList>
    </citation>
    <scope>NUCLEOTIDE SEQUENCE [LARGE SCALE GENOMIC DNA]</scope>
    <source>
        <strain evidence="7 8">XMU15</strain>
    </source>
</reference>
<dbReference type="InterPro" id="IPR058240">
    <property type="entry name" value="rSAM_sf"/>
</dbReference>
<dbReference type="OrthoDB" id="9801424at2"/>
<proteinExistence type="predicted"/>
<feature type="domain" description="Elp3/MiaA/NifB-like radical SAM core" evidence="6">
    <location>
        <begin position="266"/>
        <end position="480"/>
    </location>
</feature>
<dbReference type="AlphaFoldDB" id="H5X7S2"/>
<evidence type="ECO:0000313" key="8">
    <source>
        <dbReference type="Proteomes" id="UP000004926"/>
    </source>
</evidence>
<name>H5X7S2_9PSEU</name>
<accession>H5X7S2</accession>
<dbReference type="SMART" id="SM00729">
    <property type="entry name" value="Elp3"/>
    <property type="match status" value="1"/>
</dbReference>
<sequence length="640" mass="71657">MKISLVNMPFADWDRPSLALSQLSALIRREFGDQVEVSVHSLNLDFACYFGAELYEEITGQLQHLLTGLGEWIFRGLAFPSAPENQGDYFNRYYTGPQWNAFRTQIMELRAGLPELLDRLCGSYALAESDLIGFTSMFAQTNASIAMARLVKRRNPSAVAVLGGANCEAPMGAALVRNVPEIDAVFSGPALHTFPDFVQRYLGEGLSAVNDIVGVVTPTNVGDPRFAAGVGRDRDIDDFFEPDYSEYLEAFHGVRSELSSDPEIKPELMFETSRGCWWGQRSHCTFCGLNGLGMGYRAMSPEVALRQFTWLFGLSDKARGFMCTDNIMPKKFPREVFGRLPERSNGPSIFYEVKLPLSSQDMAAMVRVGVTKVQPGIESLSTKTLKLMGKGTTAFLNIQFLKNCVRNNMNPAWNLLMGFPGECEDVYRKYVEDLPLLTHLPPPGGAYLVRFDRYSPYFTDPDKYGLELMPMDFYEKAFPFPAEHLHELAYFFADHGAAPYAELAVEWLGEVSQLVERWRSGRASTVESDRPVLEVQRREDGSRRIVDTRFGHARELLVDELMSRLLQRLAAPVTEEALTRAEGSGADVRARLELLREHDMLFEEDGRIISLVLLDVPEDGPVGDDDRVLLQVMPAGPSQA</sequence>
<dbReference type="RefSeq" id="WP_009154750.1">
    <property type="nucleotide sequence ID" value="NZ_CM001439.1"/>
</dbReference>
<dbReference type="GO" id="GO:0003824">
    <property type="term" value="F:catalytic activity"/>
    <property type="evidence" value="ECO:0007669"/>
    <property type="project" value="InterPro"/>
</dbReference>
<dbReference type="SFLD" id="SFLDF00324">
    <property type="entry name" value="bacteriocin_maturation"/>
    <property type="match status" value="1"/>
</dbReference>
<dbReference type="GO" id="GO:0051536">
    <property type="term" value="F:iron-sulfur cluster binding"/>
    <property type="evidence" value="ECO:0007669"/>
    <property type="project" value="UniProtKB-KW"/>
</dbReference>
<dbReference type="PANTHER" id="PTHR43409:SF7">
    <property type="entry name" value="BLL1977 PROTEIN"/>
    <property type="match status" value="1"/>
</dbReference>
<evidence type="ECO:0000259" key="6">
    <source>
        <dbReference type="SMART" id="SM00729"/>
    </source>
</evidence>
<dbReference type="GO" id="GO:0005829">
    <property type="term" value="C:cytosol"/>
    <property type="evidence" value="ECO:0007669"/>
    <property type="project" value="TreeGrafter"/>
</dbReference>
<comment type="cofactor">
    <cofactor evidence="1">
        <name>[4Fe-4S] cluster</name>
        <dbReference type="ChEBI" id="CHEBI:49883"/>
    </cofactor>
</comment>
<keyword evidence="4" id="KW-0408">Iron</keyword>
<evidence type="ECO:0000256" key="2">
    <source>
        <dbReference type="ARBA" id="ARBA00022691"/>
    </source>
</evidence>
<dbReference type="InterPro" id="IPR023984">
    <property type="entry name" value="rSAM_ocin_1"/>
</dbReference>
<dbReference type="Proteomes" id="UP000004926">
    <property type="component" value="Chromosome"/>
</dbReference>
<dbReference type="SUPFAM" id="SSF102114">
    <property type="entry name" value="Radical SAM enzymes"/>
    <property type="match status" value="1"/>
</dbReference>
<keyword evidence="2" id="KW-0949">S-adenosyl-L-methionine</keyword>
<keyword evidence="3" id="KW-0479">Metal-binding</keyword>
<evidence type="ECO:0000256" key="1">
    <source>
        <dbReference type="ARBA" id="ARBA00001966"/>
    </source>
</evidence>
<dbReference type="STRING" id="882083.SacmaDRAFT_3134"/>
<dbReference type="Gene3D" id="3.40.50.280">
    <property type="entry name" value="Cobalamin-binding domain"/>
    <property type="match status" value="1"/>
</dbReference>
<evidence type="ECO:0000313" key="7">
    <source>
        <dbReference type="EMBL" id="EHR51365.1"/>
    </source>
</evidence>
<dbReference type="SFLD" id="SFLDS00029">
    <property type="entry name" value="Radical_SAM"/>
    <property type="match status" value="1"/>
</dbReference>
<evidence type="ECO:0000256" key="4">
    <source>
        <dbReference type="ARBA" id="ARBA00023004"/>
    </source>
</evidence>
<dbReference type="NCBIfam" id="TIGR03975">
    <property type="entry name" value="rSAM_ocin_1"/>
    <property type="match status" value="1"/>
</dbReference>
<keyword evidence="8" id="KW-1185">Reference proteome</keyword>
<evidence type="ECO:0000256" key="5">
    <source>
        <dbReference type="ARBA" id="ARBA00023014"/>
    </source>
</evidence>
<dbReference type="InterPro" id="IPR051198">
    <property type="entry name" value="BchE-like"/>
</dbReference>
<dbReference type="eggNOG" id="COG1032">
    <property type="taxonomic scope" value="Bacteria"/>
</dbReference>
<protein>
    <submittedName>
        <fullName evidence="7">Bacteriocin maturation radical SAM protein 1</fullName>
    </submittedName>
</protein>
<dbReference type="InterPro" id="IPR007197">
    <property type="entry name" value="rSAM"/>
</dbReference>
<dbReference type="SFLD" id="SFLDG01082">
    <property type="entry name" value="B12-binding_domain_containing"/>
    <property type="match status" value="1"/>
</dbReference>
<organism evidence="7 8">
    <name type="scientific">Saccharomonospora marina XMU15</name>
    <dbReference type="NCBI Taxonomy" id="882083"/>
    <lineage>
        <taxon>Bacteria</taxon>
        <taxon>Bacillati</taxon>
        <taxon>Actinomycetota</taxon>
        <taxon>Actinomycetes</taxon>
        <taxon>Pseudonocardiales</taxon>
        <taxon>Pseudonocardiaceae</taxon>
        <taxon>Saccharomonospora</taxon>
    </lineage>
</organism>
<evidence type="ECO:0000256" key="3">
    <source>
        <dbReference type="ARBA" id="ARBA00022723"/>
    </source>
</evidence>
<dbReference type="EMBL" id="CM001439">
    <property type="protein sequence ID" value="EHR51365.1"/>
    <property type="molecule type" value="Genomic_DNA"/>
</dbReference>
<keyword evidence="5" id="KW-0411">Iron-sulfur</keyword>